<reference evidence="2" key="1">
    <citation type="journal article" date="2021" name="Proc. Natl. Acad. Sci. U.S.A.">
        <title>A Catalog of Tens of Thousands of Viruses from Human Metagenomes Reveals Hidden Associations with Chronic Diseases.</title>
        <authorList>
            <person name="Tisza M.J."/>
            <person name="Buck C.B."/>
        </authorList>
    </citation>
    <scope>NUCLEOTIDE SEQUENCE</scope>
    <source>
        <strain evidence="2">Ctr2f5</strain>
    </source>
</reference>
<protein>
    <submittedName>
        <fullName evidence="2">Uncharacterized protein</fullName>
    </submittedName>
</protein>
<sequence length="159" mass="17980">MKLSHKISIDENVITASVNVVELGNSDTDADTELNLLHNFVKIIEYSAIDFKSNMKLVESTPQITSESPDDSTIEEVAIKNLINKKIVLDENFSTELTIDINKINPSEYTERTVFNSKELIGQCYAVLFINKIESTISEKLKEIKDLSNDIEKQEEVIL</sequence>
<accession>A0A8S5QF11</accession>
<evidence type="ECO:0000313" key="2">
    <source>
        <dbReference type="EMBL" id="DAE17357.1"/>
    </source>
</evidence>
<proteinExistence type="predicted"/>
<evidence type="ECO:0000256" key="1">
    <source>
        <dbReference type="SAM" id="Coils"/>
    </source>
</evidence>
<name>A0A8S5QF11_9CAUD</name>
<organism evidence="2">
    <name type="scientific">Siphoviridae sp. ctr2f5</name>
    <dbReference type="NCBI Taxonomy" id="2825684"/>
    <lineage>
        <taxon>Viruses</taxon>
        <taxon>Duplodnaviria</taxon>
        <taxon>Heunggongvirae</taxon>
        <taxon>Uroviricota</taxon>
        <taxon>Caudoviricetes</taxon>
    </lineage>
</organism>
<dbReference type="EMBL" id="BK015639">
    <property type="protein sequence ID" value="DAE17357.1"/>
    <property type="molecule type" value="Genomic_DNA"/>
</dbReference>
<feature type="coiled-coil region" evidence="1">
    <location>
        <begin position="130"/>
        <end position="157"/>
    </location>
</feature>
<keyword evidence="1" id="KW-0175">Coiled coil</keyword>